<comment type="caution">
    <text evidence="3">The sequence shown here is derived from an EMBL/GenBank/DDBJ whole genome shotgun (WGS) entry which is preliminary data.</text>
</comment>
<organism evidence="3 4">
    <name type="scientific">Arenimonas malthae CC-JY-1</name>
    <dbReference type="NCBI Taxonomy" id="1384054"/>
    <lineage>
        <taxon>Bacteria</taxon>
        <taxon>Pseudomonadati</taxon>
        <taxon>Pseudomonadota</taxon>
        <taxon>Gammaproteobacteria</taxon>
        <taxon>Lysobacterales</taxon>
        <taxon>Lysobacteraceae</taxon>
        <taxon>Arenimonas</taxon>
    </lineage>
</organism>
<accession>A0A091B855</accession>
<dbReference type="Pfam" id="PF08334">
    <property type="entry name" value="T2SSG"/>
    <property type="match status" value="1"/>
</dbReference>
<dbReference type="PATRIC" id="fig|1384054.3.peg.1510"/>
<dbReference type="AlphaFoldDB" id="A0A091B855"/>
<dbReference type="SUPFAM" id="SSF54523">
    <property type="entry name" value="Pili subunits"/>
    <property type="match status" value="1"/>
</dbReference>
<evidence type="ECO:0000313" key="3">
    <source>
        <dbReference type="EMBL" id="KFN47697.1"/>
    </source>
</evidence>
<dbReference type="eggNOG" id="COG2165">
    <property type="taxonomic scope" value="Bacteria"/>
</dbReference>
<sequence>MSLVEIIIVIVLIGGVLALVTSRVLGGRDRANVGLTNTQLITLAGKVDQFQMDTGRLPDSLEQLVTSTGQPNWLGPYAKAEELKDPWGNPIQFRRPGTSGPYELVSLGADGQAGGESVNADIRKP</sequence>
<gene>
    <name evidence="3" type="ORF">N790_07545</name>
</gene>
<protein>
    <recommendedName>
        <fullName evidence="2">Type II secretion system protein GspG C-terminal domain-containing protein</fullName>
    </recommendedName>
</protein>
<feature type="domain" description="Type II secretion system protein GspG C-terminal" evidence="2">
    <location>
        <begin position="23"/>
        <end position="123"/>
    </location>
</feature>
<keyword evidence="1" id="KW-0812">Transmembrane</keyword>
<keyword evidence="1" id="KW-0472">Membrane</keyword>
<dbReference type="GO" id="GO:0015628">
    <property type="term" value="P:protein secretion by the type II secretion system"/>
    <property type="evidence" value="ECO:0007669"/>
    <property type="project" value="InterPro"/>
</dbReference>
<evidence type="ECO:0000256" key="1">
    <source>
        <dbReference type="SAM" id="Phobius"/>
    </source>
</evidence>
<dbReference type="STRING" id="1384054.N790_07545"/>
<keyword evidence="4" id="KW-1185">Reference proteome</keyword>
<keyword evidence="1" id="KW-1133">Transmembrane helix</keyword>
<feature type="transmembrane region" description="Helical" evidence="1">
    <location>
        <begin position="6"/>
        <end position="25"/>
    </location>
</feature>
<reference evidence="3 4" key="1">
    <citation type="submission" date="2013-09" db="EMBL/GenBank/DDBJ databases">
        <title>Genome sequencing of Arenimonas malthae.</title>
        <authorList>
            <person name="Chen F."/>
            <person name="Wang G."/>
        </authorList>
    </citation>
    <scope>NUCLEOTIDE SEQUENCE [LARGE SCALE GENOMIC DNA]</scope>
    <source>
        <strain evidence="3 4">CC-JY-1</strain>
    </source>
</reference>
<dbReference type="Gene3D" id="3.30.700.10">
    <property type="entry name" value="Glycoprotein, Type 4 Pilin"/>
    <property type="match status" value="1"/>
</dbReference>
<evidence type="ECO:0000313" key="4">
    <source>
        <dbReference type="Proteomes" id="UP000029392"/>
    </source>
</evidence>
<name>A0A091B855_9GAMM</name>
<dbReference type="InterPro" id="IPR045584">
    <property type="entry name" value="Pilin-like"/>
</dbReference>
<dbReference type="NCBIfam" id="TIGR01710">
    <property type="entry name" value="typeII_sec_gspG"/>
    <property type="match status" value="1"/>
</dbReference>
<dbReference type="InterPro" id="IPR010054">
    <property type="entry name" value="Type2_sec_GspG"/>
</dbReference>
<dbReference type="InterPro" id="IPR013545">
    <property type="entry name" value="T2SS_protein-GspG_C"/>
</dbReference>
<dbReference type="GO" id="GO:0015627">
    <property type="term" value="C:type II protein secretion system complex"/>
    <property type="evidence" value="ECO:0007669"/>
    <property type="project" value="InterPro"/>
</dbReference>
<evidence type="ECO:0000259" key="2">
    <source>
        <dbReference type="Pfam" id="PF08334"/>
    </source>
</evidence>
<dbReference type="EMBL" id="AVCH01000159">
    <property type="protein sequence ID" value="KFN47697.1"/>
    <property type="molecule type" value="Genomic_DNA"/>
</dbReference>
<proteinExistence type="predicted"/>
<dbReference type="Proteomes" id="UP000029392">
    <property type="component" value="Unassembled WGS sequence"/>
</dbReference>